<sequence length="138" mass="15767">MAIVLDGTRVRGSRRSRGGPRRTHALRSQLPAREILAGRLFQKSVPSAHQMDRVHFFNPAKSGIERPFCAEHSVMPMASSSARSWMSDAVAAIMNRKFVRSFSERLAGSRRHRRALPRADRWWWKIRNTRLSGNVICS</sequence>
<keyword evidence="2" id="KW-1185">Reference proteome</keyword>
<evidence type="ECO:0000313" key="1">
    <source>
        <dbReference type="EMBL" id="GFY76953.1"/>
    </source>
</evidence>
<name>A0A8X7CQA9_9ARAC</name>
<evidence type="ECO:0000313" key="2">
    <source>
        <dbReference type="Proteomes" id="UP000886998"/>
    </source>
</evidence>
<accession>A0A8X7CQA9</accession>
<organism evidence="1 2">
    <name type="scientific">Trichonephila inaurata madagascariensis</name>
    <dbReference type="NCBI Taxonomy" id="2747483"/>
    <lineage>
        <taxon>Eukaryota</taxon>
        <taxon>Metazoa</taxon>
        <taxon>Ecdysozoa</taxon>
        <taxon>Arthropoda</taxon>
        <taxon>Chelicerata</taxon>
        <taxon>Arachnida</taxon>
        <taxon>Araneae</taxon>
        <taxon>Araneomorphae</taxon>
        <taxon>Entelegynae</taxon>
        <taxon>Araneoidea</taxon>
        <taxon>Nephilidae</taxon>
        <taxon>Trichonephila</taxon>
        <taxon>Trichonephila inaurata</taxon>
    </lineage>
</organism>
<dbReference type="Proteomes" id="UP000886998">
    <property type="component" value="Unassembled WGS sequence"/>
</dbReference>
<proteinExistence type="predicted"/>
<gene>
    <name evidence="1" type="ORF">TNIN_24781</name>
</gene>
<protein>
    <submittedName>
        <fullName evidence="1">Uncharacterized protein</fullName>
    </submittedName>
</protein>
<reference evidence="1" key="1">
    <citation type="submission" date="2020-08" db="EMBL/GenBank/DDBJ databases">
        <title>Multicomponent nature underlies the extraordinary mechanical properties of spider dragline silk.</title>
        <authorList>
            <person name="Kono N."/>
            <person name="Nakamura H."/>
            <person name="Mori M."/>
            <person name="Yoshida Y."/>
            <person name="Ohtoshi R."/>
            <person name="Malay A.D."/>
            <person name="Moran D.A.P."/>
            <person name="Tomita M."/>
            <person name="Numata K."/>
            <person name="Arakawa K."/>
        </authorList>
    </citation>
    <scope>NUCLEOTIDE SEQUENCE</scope>
</reference>
<dbReference type="EMBL" id="BMAV01022243">
    <property type="protein sequence ID" value="GFY76953.1"/>
    <property type="molecule type" value="Genomic_DNA"/>
</dbReference>
<comment type="caution">
    <text evidence="1">The sequence shown here is derived from an EMBL/GenBank/DDBJ whole genome shotgun (WGS) entry which is preliminary data.</text>
</comment>
<dbReference type="AlphaFoldDB" id="A0A8X7CQA9"/>